<comment type="caution">
    <text evidence="1">The sequence shown here is derived from an EMBL/GenBank/DDBJ whole genome shotgun (WGS) entry which is preliminary data.</text>
</comment>
<dbReference type="Gene3D" id="3.30.420.40">
    <property type="match status" value="1"/>
</dbReference>
<dbReference type="InterPro" id="IPR043129">
    <property type="entry name" value="ATPase_NBD"/>
</dbReference>
<evidence type="ECO:0000313" key="2">
    <source>
        <dbReference type="Proteomes" id="UP001301958"/>
    </source>
</evidence>
<gene>
    <name evidence="1" type="ORF">QBC38DRAFT_510837</name>
</gene>
<dbReference type="CDD" id="cd10170">
    <property type="entry name" value="ASKHA_NBD_HSP70"/>
    <property type="match status" value="1"/>
</dbReference>
<name>A0AAN7BMN8_9PEZI</name>
<protein>
    <submittedName>
        <fullName evidence="1">Hsp70-like protein</fullName>
    </submittedName>
</protein>
<dbReference type="PANTHER" id="PTHR14187:SF82">
    <property type="entry name" value="FAMILY CHAPERONE, PUTATIVE (AFU_ORTHOLOGUE AFUA_7G08575)-RELATED"/>
    <property type="match status" value="1"/>
</dbReference>
<dbReference type="Proteomes" id="UP001301958">
    <property type="component" value="Unassembled WGS sequence"/>
</dbReference>
<dbReference type="AlphaFoldDB" id="A0AAN7BMN8"/>
<reference evidence="1" key="1">
    <citation type="journal article" date="2023" name="Mol. Phylogenet. Evol.">
        <title>Genome-scale phylogeny and comparative genomics of the fungal order Sordariales.</title>
        <authorList>
            <person name="Hensen N."/>
            <person name="Bonometti L."/>
            <person name="Westerberg I."/>
            <person name="Brannstrom I.O."/>
            <person name="Guillou S."/>
            <person name="Cros-Aarteil S."/>
            <person name="Calhoun S."/>
            <person name="Haridas S."/>
            <person name="Kuo A."/>
            <person name="Mondo S."/>
            <person name="Pangilinan J."/>
            <person name="Riley R."/>
            <person name="LaButti K."/>
            <person name="Andreopoulos B."/>
            <person name="Lipzen A."/>
            <person name="Chen C."/>
            <person name="Yan M."/>
            <person name="Daum C."/>
            <person name="Ng V."/>
            <person name="Clum A."/>
            <person name="Steindorff A."/>
            <person name="Ohm R.A."/>
            <person name="Martin F."/>
            <person name="Silar P."/>
            <person name="Natvig D.O."/>
            <person name="Lalanne C."/>
            <person name="Gautier V."/>
            <person name="Ament-Velasquez S.L."/>
            <person name="Kruys A."/>
            <person name="Hutchinson M.I."/>
            <person name="Powell A.J."/>
            <person name="Barry K."/>
            <person name="Miller A.N."/>
            <person name="Grigoriev I.V."/>
            <person name="Debuchy R."/>
            <person name="Gladieux P."/>
            <person name="Hiltunen Thoren M."/>
            <person name="Johannesson H."/>
        </authorList>
    </citation>
    <scope>NUCLEOTIDE SEQUENCE</scope>
    <source>
        <strain evidence="1">CBS 990.96</strain>
    </source>
</reference>
<dbReference type="EMBL" id="MU865359">
    <property type="protein sequence ID" value="KAK4225788.1"/>
    <property type="molecule type" value="Genomic_DNA"/>
</dbReference>
<reference evidence="1" key="2">
    <citation type="submission" date="2023-05" db="EMBL/GenBank/DDBJ databases">
        <authorList>
            <consortium name="Lawrence Berkeley National Laboratory"/>
            <person name="Steindorff A."/>
            <person name="Hensen N."/>
            <person name="Bonometti L."/>
            <person name="Westerberg I."/>
            <person name="Brannstrom I.O."/>
            <person name="Guillou S."/>
            <person name="Cros-Aarteil S."/>
            <person name="Calhoun S."/>
            <person name="Haridas S."/>
            <person name="Kuo A."/>
            <person name="Mondo S."/>
            <person name="Pangilinan J."/>
            <person name="Riley R."/>
            <person name="Labutti K."/>
            <person name="Andreopoulos B."/>
            <person name="Lipzen A."/>
            <person name="Chen C."/>
            <person name="Yanf M."/>
            <person name="Daum C."/>
            <person name="Ng V."/>
            <person name="Clum A."/>
            <person name="Ohm R."/>
            <person name="Martin F."/>
            <person name="Silar P."/>
            <person name="Natvig D."/>
            <person name="Lalanne C."/>
            <person name="Gautier V."/>
            <person name="Ament-Velasquez S.L."/>
            <person name="Kruys A."/>
            <person name="Hutchinson M.I."/>
            <person name="Powell A.J."/>
            <person name="Barry K."/>
            <person name="Miller A.N."/>
            <person name="Grigoriev I.V."/>
            <person name="Debuchy R."/>
            <person name="Gladieux P."/>
            <person name="Thoren M.H."/>
            <person name="Johannesson H."/>
        </authorList>
    </citation>
    <scope>NUCLEOTIDE SEQUENCE</scope>
    <source>
        <strain evidence="1">CBS 990.96</strain>
    </source>
</reference>
<sequence length="560" mass="62647">MSSPQEIIVSIDFGTTFSGIAWGETNAKSDPRQIKAIERWPSSLYNLSGKECKKVPTRLRYTESDGIQWGFQIPSDTPDAEISEWFKLDLDPSLQPIPDVYRRAKSGTNATIGVDKLVTDYISALHKHLMYTLAEQRLKGAETIPLRFVITVPALWTDMAKSRITTTCQVALGLDPSPKTPIRVVTEPEAAAVYSFFVICDAGGGTVDLISYTIKKLEPILDVEEAAEGVGSVCGPVTVNWRFADYLRRKLGHLEGFDEFLSAAMENFENKIKPEFTLEDLEKVYPLPGLPFLNNIQKQRGEEVFVLKTKDLHDIFEPAIAEVIKIVNNQITQTKVPIRAVVLVGGFGSSNYLIGRLRNAVDEGIQVLRPHEAWLAVAYGAVMTGLNTSQSGSVRVTGRRARKHYGVTIGTPYIEKLHGHIKHLRWTHPLYDGWRITVIDWFIKNGDQVVENQPFLHHYTWSAKVPTDKSGCESFSNEILINETSDRAPLIKDGNTTVLCKLLAGLSTIPTHLLPTKRGTDGKDWYVIPCTIEVVFRSAITEYTFIYQGKRYGKVTAEYV</sequence>
<accession>A0AAN7BMN8</accession>
<dbReference type="PANTHER" id="PTHR14187">
    <property type="entry name" value="ALPHA KINASE/ELONGATION FACTOR 2 KINASE"/>
    <property type="match status" value="1"/>
</dbReference>
<organism evidence="1 2">
    <name type="scientific">Podospora fimiseda</name>
    <dbReference type="NCBI Taxonomy" id="252190"/>
    <lineage>
        <taxon>Eukaryota</taxon>
        <taxon>Fungi</taxon>
        <taxon>Dikarya</taxon>
        <taxon>Ascomycota</taxon>
        <taxon>Pezizomycotina</taxon>
        <taxon>Sordariomycetes</taxon>
        <taxon>Sordariomycetidae</taxon>
        <taxon>Sordariales</taxon>
        <taxon>Podosporaceae</taxon>
        <taxon>Podospora</taxon>
    </lineage>
</organism>
<proteinExistence type="predicted"/>
<keyword evidence="2" id="KW-1185">Reference proteome</keyword>
<evidence type="ECO:0000313" key="1">
    <source>
        <dbReference type="EMBL" id="KAK4225788.1"/>
    </source>
</evidence>
<dbReference type="SUPFAM" id="SSF53067">
    <property type="entry name" value="Actin-like ATPase domain"/>
    <property type="match status" value="2"/>
</dbReference>